<proteinExistence type="predicted"/>
<sequence>MGLLAATKIKKIPSSMIWPYLVFPFGGYLLGRIAEQYLQRRVIPPISTTPKEYSAYYYG</sequence>
<reference evidence="2" key="1">
    <citation type="journal article" date="2020" name="mSystems">
        <title>Genome- and Community-Level Interaction Insights into Carbon Utilization and Element Cycling Functions of Hydrothermarchaeota in Hydrothermal Sediment.</title>
        <authorList>
            <person name="Zhou Z."/>
            <person name="Liu Y."/>
            <person name="Xu W."/>
            <person name="Pan J."/>
            <person name="Luo Z.H."/>
            <person name="Li M."/>
        </authorList>
    </citation>
    <scope>NUCLEOTIDE SEQUENCE [LARGE SCALE GENOMIC DNA]</scope>
    <source>
        <strain evidence="2">SpSt-106</strain>
    </source>
</reference>
<dbReference type="AlphaFoldDB" id="A0A7V5XG85"/>
<comment type="caution">
    <text evidence="2">The sequence shown here is derived from an EMBL/GenBank/DDBJ whole genome shotgun (WGS) entry which is preliminary data.</text>
</comment>
<keyword evidence="1" id="KW-0812">Transmembrane</keyword>
<keyword evidence="1" id="KW-1133">Transmembrane helix</keyword>
<keyword evidence="1" id="KW-0472">Membrane</keyword>
<organism evidence="2">
    <name type="scientific">Thermodesulfobacterium geofontis</name>
    <dbReference type="NCBI Taxonomy" id="1295609"/>
    <lineage>
        <taxon>Bacteria</taxon>
        <taxon>Pseudomonadati</taxon>
        <taxon>Thermodesulfobacteriota</taxon>
        <taxon>Thermodesulfobacteria</taxon>
        <taxon>Thermodesulfobacteriales</taxon>
        <taxon>Thermodesulfobacteriaceae</taxon>
        <taxon>Thermodesulfobacterium</taxon>
    </lineage>
</organism>
<dbReference type="EMBL" id="DRWR01000062">
    <property type="protein sequence ID" value="HHQ15884.1"/>
    <property type="molecule type" value="Genomic_DNA"/>
</dbReference>
<evidence type="ECO:0000313" key="2">
    <source>
        <dbReference type="EMBL" id="HHQ15884.1"/>
    </source>
</evidence>
<evidence type="ECO:0000256" key="1">
    <source>
        <dbReference type="SAM" id="Phobius"/>
    </source>
</evidence>
<name>A0A7V5XG85_9BACT</name>
<protein>
    <submittedName>
        <fullName evidence="2">Uncharacterized protein</fullName>
    </submittedName>
</protein>
<gene>
    <name evidence="2" type="ORF">ENM15_03590</name>
</gene>
<feature type="transmembrane region" description="Helical" evidence="1">
    <location>
        <begin position="12"/>
        <end position="31"/>
    </location>
</feature>
<accession>A0A7V5XG85</accession>